<proteinExistence type="predicted"/>
<evidence type="ECO:0000256" key="1">
    <source>
        <dbReference type="SAM" id="MobiDB-lite"/>
    </source>
</evidence>
<reference evidence="2 3" key="1">
    <citation type="submission" date="2021-03" db="EMBL/GenBank/DDBJ databases">
        <title>Genomic Encyclopedia of Type Strains, Phase IV (KMG-IV): sequencing the most valuable type-strain genomes for metagenomic binning, comparative biology and taxonomic classification.</title>
        <authorList>
            <person name="Goeker M."/>
        </authorList>
    </citation>
    <scope>NUCLEOTIDE SEQUENCE [LARGE SCALE GENOMIC DNA]</scope>
    <source>
        <strain evidence="2 3">DSM 41954</strain>
    </source>
</reference>
<evidence type="ECO:0000313" key="3">
    <source>
        <dbReference type="Proteomes" id="UP000756710"/>
    </source>
</evidence>
<accession>A0ABS4MZS6</accession>
<dbReference type="Proteomes" id="UP000756710">
    <property type="component" value="Unassembled WGS sequence"/>
</dbReference>
<gene>
    <name evidence="2" type="ORF">J2Z30_005663</name>
</gene>
<feature type="compositionally biased region" description="Pro residues" evidence="1">
    <location>
        <begin position="30"/>
        <end position="43"/>
    </location>
</feature>
<dbReference type="EMBL" id="JAGGLR010000016">
    <property type="protein sequence ID" value="MBP2064639.1"/>
    <property type="molecule type" value="Genomic_DNA"/>
</dbReference>
<organism evidence="2 3">
    <name type="scientific">Streptomyces iranensis</name>
    <dbReference type="NCBI Taxonomy" id="576784"/>
    <lineage>
        <taxon>Bacteria</taxon>
        <taxon>Bacillati</taxon>
        <taxon>Actinomycetota</taxon>
        <taxon>Actinomycetes</taxon>
        <taxon>Kitasatosporales</taxon>
        <taxon>Streptomycetaceae</taxon>
        <taxon>Streptomyces</taxon>
        <taxon>Streptomyces violaceusniger group</taxon>
    </lineage>
</organism>
<keyword evidence="3" id="KW-1185">Reference proteome</keyword>
<feature type="region of interest" description="Disordered" evidence="1">
    <location>
        <begin position="1"/>
        <end position="94"/>
    </location>
</feature>
<comment type="caution">
    <text evidence="2">The sequence shown here is derived from an EMBL/GenBank/DDBJ whole genome shotgun (WGS) entry which is preliminary data.</text>
</comment>
<name>A0ABS4MZS6_9ACTN</name>
<evidence type="ECO:0000313" key="2">
    <source>
        <dbReference type="EMBL" id="MBP2064639.1"/>
    </source>
</evidence>
<dbReference type="RefSeq" id="WP_209468873.1">
    <property type="nucleotide sequence ID" value="NZ_BAABDR010000008.1"/>
</dbReference>
<protein>
    <submittedName>
        <fullName evidence="2">Uncharacterized protein</fullName>
    </submittedName>
</protein>
<sequence>MNTCTGEQIAVGAPAQRMTGRMTAHVQAVPPGPGAEPKFAPPPDPKRQGAHRRRDQLTDQNAYRTASDAVGAGAEPQLWEGAGRGTARRRRHGP</sequence>